<dbReference type="CDD" id="cd01433">
    <property type="entry name" value="Ribosomal_L16_L10e"/>
    <property type="match status" value="1"/>
</dbReference>
<evidence type="ECO:0000256" key="2">
    <source>
        <dbReference type="ARBA" id="ARBA00022555"/>
    </source>
</evidence>
<sequence length="135" mass="15274">MLAPRREKHRKQFRGKRRGLSYRGDSISFGEFGLKAVSTGWVSARQIEAARRAMTHFIKRGGRIWIRIFPDKPITKKPAETRMGTGKGDVYEHVAVVKAGRMMFEMSGVDRITASEAMRLAGAKMSVKTKFISKE</sequence>
<dbReference type="Gene3D" id="3.90.1170.10">
    <property type="entry name" value="Ribosomal protein L10e/L16"/>
    <property type="match status" value="1"/>
</dbReference>
<dbReference type="Proteomes" id="UP000176854">
    <property type="component" value="Unassembled WGS sequence"/>
</dbReference>
<protein>
    <recommendedName>
        <fullName evidence="5 6">Large ribosomal subunit protein uL16</fullName>
    </recommendedName>
</protein>
<dbReference type="PANTHER" id="PTHR12220:SF13">
    <property type="entry name" value="LARGE RIBOSOMAL SUBUNIT PROTEIN UL16M"/>
    <property type="match status" value="1"/>
</dbReference>
<dbReference type="PANTHER" id="PTHR12220">
    <property type="entry name" value="50S/60S RIBOSOMAL PROTEIN L16"/>
    <property type="match status" value="1"/>
</dbReference>
<dbReference type="Pfam" id="PF00252">
    <property type="entry name" value="Ribosomal_L16"/>
    <property type="match status" value="1"/>
</dbReference>
<comment type="subunit">
    <text evidence="6 8">Part of the 50S ribosomal subunit.</text>
</comment>
<dbReference type="GO" id="GO:0000049">
    <property type="term" value="F:tRNA binding"/>
    <property type="evidence" value="ECO:0007669"/>
    <property type="project" value="UniProtKB-KW"/>
</dbReference>
<dbReference type="InterPro" id="IPR000114">
    <property type="entry name" value="Ribosomal_uL16_bact-type"/>
</dbReference>
<dbReference type="GO" id="GO:0003735">
    <property type="term" value="F:structural constituent of ribosome"/>
    <property type="evidence" value="ECO:0007669"/>
    <property type="project" value="InterPro"/>
</dbReference>
<dbReference type="NCBIfam" id="TIGR01164">
    <property type="entry name" value="rplP_bact"/>
    <property type="match status" value="1"/>
</dbReference>
<comment type="similarity">
    <text evidence="1 6 7">Belongs to the universal ribosomal protein uL16 family.</text>
</comment>
<dbReference type="HAMAP" id="MF_01342">
    <property type="entry name" value="Ribosomal_uL16"/>
    <property type="match status" value="1"/>
</dbReference>
<dbReference type="AlphaFoldDB" id="A0A1F5ZA49"/>
<dbReference type="GO" id="GO:0019843">
    <property type="term" value="F:rRNA binding"/>
    <property type="evidence" value="ECO:0007669"/>
    <property type="project" value="UniProtKB-UniRule"/>
</dbReference>
<dbReference type="GO" id="GO:0022625">
    <property type="term" value="C:cytosolic large ribosomal subunit"/>
    <property type="evidence" value="ECO:0007669"/>
    <property type="project" value="TreeGrafter"/>
</dbReference>
<keyword evidence="4 6" id="KW-0687">Ribonucleoprotein</keyword>
<keyword evidence="2 6" id="KW-0820">tRNA-binding</keyword>
<dbReference type="InterPro" id="IPR047873">
    <property type="entry name" value="Ribosomal_uL16"/>
</dbReference>
<gene>
    <name evidence="6" type="primary">rplP</name>
    <name evidence="9" type="ORF">A2154_03225</name>
</gene>
<comment type="function">
    <text evidence="6 8">Binds 23S rRNA and is also seen to make contacts with the A and possibly P site tRNAs.</text>
</comment>
<evidence type="ECO:0000256" key="4">
    <source>
        <dbReference type="ARBA" id="ARBA00023274"/>
    </source>
</evidence>
<keyword evidence="3 6" id="KW-0689">Ribosomal protein</keyword>
<evidence type="ECO:0000313" key="10">
    <source>
        <dbReference type="Proteomes" id="UP000176854"/>
    </source>
</evidence>
<dbReference type="InterPro" id="IPR036920">
    <property type="entry name" value="Ribosomal_uL16_sf"/>
</dbReference>
<keyword evidence="6 8" id="KW-0699">rRNA-binding</keyword>
<evidence type="ECO:0000256" key="8">
    <source>
        <dbReference type="RuleBase" id="RU004414"/>
    </source>
</evidence>
<dbReference type="GO" id="GO:0006412">
    <property type="term" value="P:translation"/>
    <property type="evidence" value="ECO:0007669"/>
    <property type="project" value="UniProtKB-UniRule"/>
</dbReference>
<name>A0A1F5ZA49_9BACT</name>
<evidence type="ECO:0000256" key="7">
    <source>
        <dbReference type="RuleBase" id="RU004413"/>
    </source>
</evidence>
<dbReference type="EMBL" id="MFJC01000023">
    <property type="protein sequence ID" value="OGG09320.1"/>
    <property type="molecule type" value="Genomic_DNA"/>
</dbReference>
<dbReference type="InterPro" id="IPR020798">
    <property type="entry name" value="Ribosomal_uL16_CS"/>
</dbReference>
<evidence type="ECO:0000313" key="9">
    <source>
        <dbReference type="EMBL" id="OGG09320.1"/>
    </source>
</evidence>
<dbReference type="SUPFAM" id="SSF54686">
    <property type="entry name" value="Ribosomal protein L16p/L10e"/>
    <property type="match status" value="1"/>
</dbReference>
<accession>A0A1F5ZA49</accession>
<evidence type="ECO:0000256" key="5">
    <source>
        <dbReference type="ARBA" id="ARBA00035198"/>
    </source>
</evidence>
<evidence type="ECO:0000256" key="3">
    <source>
        <dbReference type="ARBA" id="ARBA00022980"/>
    </source>
</evidence>
<comment type="caution">
    <text evidence="9">The sequence shown here is derived from an EMBL/GenBank/DDBJ whole genome shotgun (WGS) entry which is preliminary data.</text>
</comment>
<evidence type="ECO:0000256" key="1">
    <source>
        <dbReference type="ARBA" id="ARBA00008931"/>
    </source>
</evidence>
<organism evidence="9 10">
    <name type="scientific">Candidatus Gottesmanbacteria bacterium RBG_16_43_7</name>
    <dbReference type="NCBI Taxonomy" id="1798373"/>
    <lineage>
        <taxon>Bacteria</taxon>
        <taxon>Candidatus Gottesmaniibacteriota</taxon>
    </lineage>
</organism>
<keyword evidence="6 8" id="KW-0694">RNA-binding</keyword>
<dbReference type="PROSITE" id="PS00586">
    <property type="entry name" value="RIBOSOMAL_L16_1"/>
    <property type="match status" value="1"/>
</dbReference>
<dbReference type="PRINTS" id="PR00060">
    <property type="entry name" value="RIBOSOMALL16"/>
</dbReference>
<proteinExistence type="inferred from homology"/>
<evidence type="ECO:0000256" key="6">
    <source>
        <dbReference type="HAMAP-Rule" id="MF_01342"/>
    </source>
</evidence>
<reference evidence="9 10" key="1">
    <citation type="journal article" date="2016" name="Nat. Commun.">
        <title>Thousands of microbial genomes shed light on interconnected biogeochemical processes in an aquifer system.</title>
        <authorList>
            <person name="Anantharaman K."/>
            <person name="Brown C.T."/>
            <person name="Hug L.A."/>
            <person name="Sharon I."/>
            <person name="Castelle C.J."/>
            <person name="Probst A.J."/>
            <person name="Thomas B.C."/>
            <person name="Singh A."/>
            <person name="Wilkins M.J."/>
            <person name="Karaoz U."/>
            <person name="Brodie E.L."/>
            <person name="Williams K.H."/>
            <person name="Hubbard S.S."/>
            <person name="Banfield J.F."/>
        </authorList>
    </citation>
    <scope>NUCLEOTIDE SEQUENCE [LARGE SCALE GENOMIC DNA]</scope>
</reference>
<dbReference type="STRING" id="1798373.A2154_03225"/>
<dbReference type="InterPro" id="IPR016180">
    <property type="entry name" value="Ribosomal_uL16_dom"/>
</dbReference>
<dbReference type="FunFam" id="3.90.1170.10:FF:000001">
    <property type="entry name" value="50S ribosomal protein L16"/>
    <property type="match status" value="1"/>
</dbReference>